<dbReference type="RefSeq" id="XP_072844073.1">
    <property type="nucleotide sequence ID" value="XM_072987972.1"/>
</dbReference>
<organism evidence="3 4">
    <name type="scientific">Pogona vitticeps</name>
    <name type="common">central bearded dragon</name>
    <dbReference type="NCBI Taxonomy" id="103695"/>
    <lineage>
        <taxon>Eukaryota</taxon>
        <taxon>Metazoa</taxon>
        <taxon>Chordata</taxon>
        <taxon>Craniata</taxon>
        <taxon>Vertebrata</taxon>
        <taxon>Euteleostomi</taxon>
        <taxon>Lepidosauria</taxon>
        <taxon>Squamata</taxon>
        <taxon>Bifurcata</taxon>
        <taxon>Unidentata</taxon>
        <taxon>Episquamata</taxon>
        <taxon>Toxicofera</taxon>
        <taxon>Iguania</taxon>
        <taxon>Acrodonta</taxon>
        <taxon>Agamidae</taxon>
        <taxon>Amphibolurinae</taxon>
        <taxon>Pogona</taxon>
    </lineage>
</organism>
<evidence type="ECO:0000256" key="2">
    <source>
        <dbReference type="SAM" id="SignalP"/>
    </source>
</evidence>
<dbReference type="GeneID" id="110091024"/>
<dbReference type="PANTHER" id="PTHR11220">
    <property type="entry name" value="HEME-BINDING PROTEIN-RELATED"/>
    <property type="match status" value="1"/>
</dbReference>
<reference evidence="4" key="2">
    <citation type="submission" date="2025-08" db="UniProtKB">
        <authorList>
            <consortium name="RefSeq"/>
        </authorList>
    </citation>
    <scope>IDENTIFICATION</scope>
</reference>
<protein>
    <submittedName>
        <fullName evidence="4">Heme-binding protein 2-like</fullName>
    </submittedName>
</protein>
<dbReference type="PANTHER" id="PTHR11220:SF1">
    <property type="entry name" value="HEME-BINDING PROTEIN 2"/>
    <property type="match status" value="1"/>
</dbReference>
<comment type="similarity">
    <text evidence="1">Belongs to the HEBP family.</text>
</comment>
<sequence>MLRPEAVMVSLLLLLLWAGPGPCEVERNVPPTCRTSRECLPYTALCNGDGYQARRYPASSWVGIRINSSGGMPTPFQGFLRLLRYIQRANERRVRIPMAAPVLTRVENGPERQGINMYFMLPKAFQQDPPAPTDETVYLERFPPQEVYVRSFVGWMTNKTLQVELESLDAKLQEAGRATQAGLYYTAGFNRPWEIASRWNEVWRIAQGELGCGSTPEE</sequence>
<accession>A0ABM5FF87</accession>
<proteinExistence type="inferred from homology"/>
<dbReference type="InterPro" id="IPR011256">
    <property type="entry name" value="Reg_factor_effector_dom_sf"/>
</dbReference>
<dbReference type="InterPro" id="IPR006917">
    <property type="entry name" value="SOUL_heme-bd"/>
</dbReference>
<gene>
    <name evidence="4" type="primary">LOC110091024</name>
</gene>
<evidence type="ECO:0000313" key="4">
    <source>
        <dbReference type="RefSeq" id="XP_072844073.1"/>
    </source>
</evidence>
<feature type="signal peptide" evidence="2">
    <location>
        <begin position="1"/>
        <end position="25"/>
    </location>
</feature>
<evidence type="ECO:0000313" key="3">
    <source>
        <dbReference type="Proteomes" id="UP001652642"/>
    </source>
</evidence>
<reference evidence="3" key="1">
    <citation type="submission" date="2025-05" db="UniProtKB">
        <authorList>
            <consortium name="RefSeq"/>
        </authorList>
    </citation>
    <scope>NUCLEOTIDE SEQUENCE [LARGE SCALE GENOMIC DNA]</scope>
</reference>
<name>A0ABM5FF87_9SAUR</name>
<dbReference type="SUPFAM" id="SSF55136">
    <property type="entry name" value="Probable bacterial effector-binding domain"/>
    <property type="match status" value="1"/>
</dbReference>
<keyword evidence="2" id="KW-0732">Signal</keyword>
<dbReference type="Pfam" id="PF04832">
    <property type="entry name" value="SOUL"/>
    <property type="match status" value="1"/>
</dbReference>
<evidence type="ECO:0000256" key="1">
    <source>
        <dbReference type="ARBA" id="ARBA00009817"/>
    </source>
</evidence>
<dbReference type="Proteomes" id="UP001652642">
    <property type="component" value="Chromosome 2"/>
</dbReference>
<dbReference type="Gene3D" id="3.20.80.10">
    <property type="entry name" value="Regulatory factor, effector binding domain"/>
    <property type="match status" value="1"/>
</dbReference>
<keyword evidence="3" id="KW-1185">Reference proteome</keyword>
<feature type="chain" id="PRO_5046649248" evidence="2">
    <location>
        <begin position="26"/>
        <end position="218"/>
    </location>
</feature>